<dbReference type="PANTHER" id="PTHR46766">
    <property type="entry name" value="GLUTAMINE-RICH PROTEIN 2"/>
    <property type="match status" value="1"/>
</dbReference>
<proteinExistence type="inferred from homology"/>
<dbReference type="Pfam" id="PF12484">
    <property type="entry name" value="PPE-SVP"/>
    <property type="match status" value="1"/>
</dbReference>
<dbReference type="GO" id="GO:0052572">
    <property type="term" value="P:response to host immune response"/>
    <property type="evidence" value="ECO:0007669"/>
    <property type="project" value="TreeGrafter"/>
</dbReference>
<sequence>MDYSIFPPEFNSTRMYTGPGAGSLLASAGSWDAVAAELNTTAETYESVIGELTSVGWFGPASQAMTAAVIPYMGWLFATAEQTQQTAMQARSAAAAFEQAFATTVPPPLVAANRAQLMLLIATNLLGQNTAAIAATEAEYAEMWAQDAVAMNGYATASAAASMLTPFVSPEENTDPAGLAAQDAAVNQANSAAATDPVSQLISQLLANYNQWVQGLDQWAAGIRAILVAEGSPDVLDLLNYLNDGVSSLTSPISAFTALISVLSQAGASSAAPFDFSGMVPALAEGLAPVVSALETGGVGSAISAAVRQAGFIGPLSVPPSWAAPSVRTVSALSGSGMTTLPGTEGAEAGMPGVPGAPIAAPGRAGIAIPRYGVKLTVMPRPPAAG</sequence>
<name>A0A1A3NSD0_MYCAS</name>
<comment type="caution">
    <text evidence="4">The sequence shown here is derived from an EMBL/GenBank/DDBJ whole genome shotgun (WGS) entry which is preliminary data.</text>
</comment>
<dbReference type="PANTHER" id="PTHR46766:SF1">
    <property type="entry name" value="GLUTAMINE-RICH PROTEIN 2"/>
    <property type="match status" value="1"/>
</dbReference>
<evidence type="ECO:0008006" key="6">
    <source>
        <dbReference type="Google" id="ProtNLM"/>
    </source>
</evidence>
<dbReference type="SUPFAM" id="SSF140459">
    <property type="entry name" value="PE/PPE dimer-like"/>
    <property type="match status" value="1"/>
</dbReference>
<protein>
    <recommendedName>
        <fullName evidence="6">PPE family protein</fullName>
    </recommendedName>
</protein>
<dbReference type="AlphaFoldDB" id="A0A1A3NSD0"/>
<dbReference type="Proteomes" id="UP000093928">
    <property type="component" value="Unassembled WGS sequence"/>
</dbReference>
<evidence type="ECO:0000256" key="1">
    <source>
        <dbReference type="ARBA" id="ARBA00010652"/>
    </source>
</evidence>
<comment type="similarity">
    <text evidence="1">Belongs to the mycobacterial PPE family.</text>
</comment>
<dbReference type="InterPro" id="IPR038332">
    <property type="entry name" value="PPE_sf"/>
</dbReference>
<dbReference type="RefSeq" id="WP_065145592.1">
    <property type="nucleotide sequence ID" value="NZ_LZLS01000176.1"/>
</dbReference>
<dbReference type="InterPro" id="IPR022171">
    <property type="entry name" value="PPE_C"/>
</dbReference>
<dbReference type="Gene3D" id="1.20.1260.20">
    <property type="entry name" value="PPE superfamily"/>
    <property type="match status" value="1"/>
</dbReference>
<evidence type="ECO:0000259" key="2">
    <source>
        <dbReference type="Pfam" id="PF00823"/>
    </source>
</evidence>
<dbReference type="OrthoDB" id="4701106at2"/>
<reference evidence="4 5" key="1">
    <citation type="submission" date="2016-06" db="EMBL/GenBank/DDBJ databases">
        <authorList>
            <person name="Kjaerup R.B."/>
            <person name="Dalgaard T.S."/>
            <person name="Juul-Madsen H.R."/>
        </authorList>
    </citation>
    <scope>NUCLEOTIDE SEQUENCE [LARGE SCALE GENOMIC DNA]</scope>
    <source>
        <strain evidence="4 5">1165133.8</strain>
    </source>
</reference>
<accession>A0A1A3NSD0</accession>
<dbReference type="EMBL" id="LZLS01000176">
    <property type="protein sequence ID" value="OBK23237.1"/>
    <property type="molecule type" value="Genomic_DNA"/>
</dbReference>
<dbReference type="InterPro" id="IPR000030">
    <property type="entry name" value="PPE_dom"/>
</dbReference>
<dbReference type="Pfam" id="PF00823">
    <property type="entry name" value="PPE"/>
    <property type="match status" value="1"/>
</dbReference>
<evidence type="ECO:0000259" key="3">
    <source>
        <dbReference type="Pfam" id="PF12484"/>
    </source>
</evidence>
<feature type="domain" description="PPE" evidence="2">
    <location>
        <begin position="2"/>
        <end position="164"/>
    </location>
</feature>
<organism evidence="4 5">
    <name type="scientific">Mycobacterium asiaticum</name>
    <dbReference type="NCBI Taxonomy" id="1790"/>
    <lineage>
        <taxon>Bacteria</taxon>
        <taxon>Bacillati</taxon>
        <taxon>Actinomycetota</taxon>
        <taxon>Actinomycetes</taxon>
        <taxon>Mycobacteriales</taxon>
        <taxon>Mycobacteriaceae</taxon>
        <taxon>Mycobacterium</taxon>
    </lineage>
</organism>
<evidence type="ECO:0000313" key="4">
    <source>
        <dbReference type="EMBL" id="OBK23237.1"/>
    </source>
</evidence>
<evidence type="ECO:0000313" key="5">
    <source>
        <dbReference type="Proteomes" id="UP000093928"/>
    </source>
</evidence>
<gene>
    <name evidence="4" type="ORF">A5634_05610</name>
</gene>
<feature type="domain" description="PPE family C-terminal" evidence="3">
    <location>
        <begin position="304"/>
        <end position="382"/>
    </location>
</feature>
<dbReference type="FunFam" id="1.20.1260.20:FF:000001">
    <property type="entry name" value="PPE family protein PPE41"/>
    <property type="match status" value="1"/>
</dbReference>